<comment type="caution">
    <text evidence="1">The sequence shown here is derived from an EMBL/GenBank/DDBJ whole genome shotgun (WGS) entry which is preliminary data.</text>
</comment>
<gene>
    <name evidence="1" type="ORF">WISP_15670</name>
</gene>
<sequence length="189" mass="21416">MPQGHSVSLGCSFKVLAFWDLKGNEKYAFRLNELSAGALAGKRANPDKDGITGTKAVLGDVEVTLSGLKSRTKEWLQLPGRGGRFGLEQWMLTPSAFQKEMSLTTKQRLASTWEMNLLWIVQLLDRSETFHDKFSAVDPDQTLFQPFPSEVVFQNYVPRKVYEMPVVLRNMDKVLGCGDITESWKRREV</sequence>
<accession>A0ABQ9DW22</accession>
<name>A0ABQ9DW22_9PASS</name>
<proteinExistence type="predicted"/>
<evidence type="ECO:0000313" key="1">
    <source>
        <dbReference type="EMBL" id="KAJ7426384.1"/>
    </source>
</evidence>
<dbReference type="EMBL" id="WHWB01032219">
    <property type="protein sequence ID" value="KAJ7426384.1"/>
    <property type="molecule type" value="Genomic_DNA"/>
</dbReference>
<keyword evidence="2" id="KW-1185">Reference proteome</keyword>
<evidence type="ECO:0000313" key="2">
    <source>
        <dbReference type="Proteomes" id="UP001145742"/>
    </source>
</evidence>
<protein>
    <submittedName>
        <fullName evidence="1">Uncharacterized protein</fullName>
    </submittedName>
</protein>
<organism evidence="1 2">
    <name type="scientific">Willisornis vidua</name>
    <name type="common">Xingu scale-backed antbird</name>
    <dbReference type="NCBI Taxonomy" id="1566151"/>
    <lineage>
        <taxon>Eukaryota</taxon>
        <taxon>Metazoa</taxon>
        <taxon>Chordata</taxon>
        <taxon>Craniata</taxon>
        <taxon>Vertebrata</taxon>
        <taxon>Euteleostomi</taxon>
        <taxon>Archelosauria</taxon>
        <taxon>Archosauria</taxon>
        <taxon>Dinosauria</taxon>
        <taxon>Saurischia</taxon>
        <taxon>Theropoda</taxon>
        <taxon>Coelurosauria</taxon>
        <taxon>Aves</taxon>
        <taxon>Neognathae</taxon>
        <taxon>Neoaves</taxon>
        <taxon>Telluraves</taxon>
        <taxon>Australaves</taxon>
        <taxon>Passeriformes</taxon>
        <taxon>Thamnophilidae</taxon>
        <taxon>Willisornis</taxon>
    </lineage>
</organism>
<dbReference type="Proteomes" id="UP001145742">
    <property type="component" value="Unassembled WGS sequence"/>
</dbReference>
<dbReference type="PANTHER" id="PTHR23053:SF0">
    <property type="entry name" value="HYDROCEPHALUS-INDUCING PROTEIN HOMOLOG"/>
    <property type="match status" value="1"/>
</dbReference>
<dbReference type="InterPro" id="IPR033305">
    <property type="entry name" value="Hydin-like"/>
</dbReference>
<dbReference type="PANTHER" id="PTHR23053">
    <property type="entry name" value="DLEC1 DELETED IN LUNG AND ESOPHAGEAL CANCER 1"/>
    <property type="match status" value="1"/>
</dbReference>
<reference evidence="1" key="1">
    <citation type="submission" date="2019-10" db="EMBL/GenBank/DDBJ databases">
        <authorList>
            <person name="Soares A.E.R."/>
            <person name="Aleixo A."/>
            <person name="Schneider P."/>
            <person name="Miyaki C.Y."/>
            <person name="Schneider M.P."/>
            <person name="Mello C."/>
            <person name="Vasconcelos A.T.R."/>
        </authorList>
    </citation>
    <scope>NUCLEOTIDE SEQUENCE</scope>
    <source>
        <tissue evidence="1">Muscle</tissue>
    </source>
</reference>